<reference evidence="1" key="1">
    <citation type="submission" date="2018-06" db="EMBL/GenBank/DDBJ databases">
        <authorList>
            <person name="Zhirakovskaya E."/>
        </authorList>
    </citation>
    <scope>NUCLEOTIDE SEQUENCE</scope>
</reference>
<sequence length="91" mass="10864">MTKKEILSKLTNELLDCNRTECVVYMYLALLANKDNQCWPSYETIMSSCKIRSRNVVSETIKSLEKKRHIKKRFNYNPQTKQRHKNTYTIC</sequence>
<evidence type="ECO:0008006" key="2">
    <source>
        <dbReference type="Google" id="ProtNLM"/>
    </source>
</evidence>
<evidence type="ECO:0000313" key="1">
    <source>
        <dbReference type="EMBL" id="VAW38897.1"/>
    </source>
</evidence>
<dbReference type="Pfam" id="PF13730">
    <property type="entry name" value="HTH_36"/>
    <property type="match status" value="1"/>
</dbReference>
<name>A0A3B0VKL4_9ZZZZ</name>
<proteinExistence type="predicted"/>
<organism evidence="1">
    <name type="scientific">hydrothermal vent metagenome</name>
    <dbReference type="NCBI Taxonomy" id="652676"/>
    <lineage>
        <taxon>unclassified sequences</taxon>
        <taxon>metagenomes</taxon>
        <taxon>ecological metagenomes</taxon>
    </lineage>
</organism>
<dbReference type="EMBL" id="UOEW01000214">
    <property type="protein sequence ID" value="VAW38897.1"/>
    <property type="molecule type" value="Genomic_DNA"/>
</dbReference>
<dbReference type="AlphaFoldDB" id="A0A3B0VKL4"/>
<gene>
    <name evidence="1" type="ORF">MNBD_GAMMA01-1298</name>
</gene>
<dbReference type="InterPro" id="IPR036388">
    <property type="entry name" value="WH-like_DNA-bd_sf"/>
</dbReference>
<accession>A0A3B0VKL4</accession>
<protein>
    <recommendedName>
        <fullName evidence="2">Helix-turn-helix domain-containing protein</fullName>
    </recommendedName>
</protein>
<dbReference type="Gene3D" id="1.10.10.10">
    <property type="entry name" value="Winged helix-like DNA-binding domain superfamily/Winged helix DNA-binding domain"/>
    <property type="match status" value="1"/>
</dbReference>